<gene>
    <name evidence="1" type="ORF">VSX56_16885</name>
</gene>
<dbReference type="Proteomes" id="UP001438953">
    <property type="component" value="Unassembled WGS sequence"/>
</dbReference>
<dbReference type="EMBL" id="JAYWLC010000018">
    <property type="protein sequence ID" value="MER5173443.1"/>
    <property type="molecule type" value="Genomic_DNA"/>
</dbReference>
<proteinExistence type="predicted"/>
<protein>
    <submittedName>
        <fullName evidence="1">DUF2948 family protein</fullName>
    </submittedName>
</protein>
<evidence type="ECO:0000313" key="2">
    <source>
        <dbReference type="Proteomes" id="UP001438953"/>
    </source>
</evidence>
<keyword evidence="2" id="KW-1185">Reference proteome</keyword>
<comment type="caution">
    <text evidence="1">The sequence shown here is derived from an EMBL/GenBank/DDBJ whole genome shotgun (WGS) entry which is preliminary data.</text>
</comment>
<dbReference type="RefSeq" id="WP_350938773.1">
    <property type="nucleotide sequence ID" value="NZ_JAYWLC010000018.1"/>
</dbReference>
<dbReference type="Pfam" id="PF11164">
    <property type="entry name" value="DUF2948"/>
    <property type="match status" value="1"/>
</dbReference>
<accession>A0ABV1SKL3</accession>
<sequence>MADARFEDGAEQALSLRAETAEDLPVISALVQDCVLPVTEIRFDRARRKLALLVNRFRWEDREAAEAEGRPYERVQSLLVVSEVLSVRSQGVDRSEKDMVLSILDLVWTPAADGAGELVLTLAGDGAIALSVEALAVDLRDVTKPYRAVSGKVPSHRE</sequence>
<reference evidence="1 2" key="1">
    <citation type="submission" date="2024-06" db="EMBL/GenBank/DDBJ databases">
        <title>Thioclava kandeliae sp. nov. from a rhizosphere soil sample of Kandelia candel in a mangrove.</title>
        <authorList>
            <person name="Mu T."/>
        </authorList>
    </citation>
    <scope>NUCLEOTIDE SEQUENCE [LARGE SCALE GENOMIC DNA]</scope>
    <source>
        <strain evidence="1 2">CPCC 100088</strain>
    </source>
</reference>
<dbReference type="InterPro" id="IPR021335">
    <property type="entry name" value="DUF2948"/>
</dbReference>
<organism evidence="1 2">
    <name type="scientific">Thioclava kandeliae</name>
    <dbReference type="NCBI Taxonomy" id="3070818"/>
    <lineage>
        <taxon>Bacteria</taxon>
        <taxon>Pseudomonadati</taxon>
        <taxon>Pseudomonadota</taxon>
        <taxon>Alphaproteobacteria</taxon>
        <taxon>Rhodobacterales</taxon>
        <taxon>Paracoccaceae</taxon>
        <taxon>Thioclava</taxon>
    </lineage>
</organism>
<name>A0ABV1SKL3_9RHOB</name>
<evidence type="ECO:0000313" key="1">
    <source>
        <dbReference type="EMBL" id="MER5173443.1"/>
    </source>
</evidence>